<protein>
    <submittedName>
        <fullName evidence="1">Uncharacterized protein</fullName>
    </submittedName>
</protein>
<comment type="caution">
    <text evidence="1">The sequence shown here is derived from an EMBL/GenBank/DDBJ whole genome shotgun (WGS) entry which is preliminary data.</text>
</comment>
<keyword evidence="2" id="KW-1185">Reference proteome</keyword>
<gene>
    <name evidence="1" type="ORF">CHARACLAT_013692</name>
</gene>
<accession>A0ABU7DGB3</accession>
<evidence type="ECO:0000313" key="2">
    <source>
        <dbReference type="Proteomes" id="UP001352852"/>
    </source>
</evidence>
<evidence type="ECO:0000313" key="1">
    <source>
        <dbReference type="EMBL" id="MED6274161.1"/>
    </source>
</evidence>
<organism evidence="1 2">
    <name type="scientific">Characodon lateralis</name>
    <dbReference type="NCBI Taxonomy" id="208331"/>
    <lineage>
        <taxon>Eukaryota</taxon>
        <taxon>Metazoa</taxon>
        <taxon>Chordata</taxon>
        <taxon>Craniata</taxon>
        <taxon>Vertebrata</taxon>
        <taxon>Euteleostomi</taxon>
        <taxon>Actinopterygii</taxon>
        <taxon>Neopterygii</taxon>
        <taxon>Teleostei</taxon>
        <taxon>Neoteleostei</taxon>
        <taxon>Acanthomorphata</taxon>
        <taxon>Ovalentaria</taxon>
        <taxon>Atherinomorphae</taxon>
        <taxon>Cyprinodontiformes</taxon>
        <taxon>Goodeidae</taxon>
        <taxon>Characodon</taxon>
    </lineage>
</organism>
<dbReference type="Proteomes" id="UP001352852">
    <property type="component" value="Unassembled WGS sequence"/>
</dbReference>
<name>A0ABU7DGB3_9TELE</name>
<sequence length="162" mass="17780">MASTYGCAVPRPVLPSTAMSEAGRGCYAASLRMILLLICFLCFYAPPEQLLACSAHRYTSQFVSFIVTIQSSRSVISASALTRDYFSSLLFSSTDCKENFLVKEVEEGGSWAKAPNVSRPSIPRVSLLHLYTALLKCLTVSISLPDYQMPCASRRPACFPFI</sequence>
<proteinExistence type="predicted"/>
<dbReference type="EMBL" id="JAHUTJ010025590">
    <property type="protein sequence ID" value="MED6274161.1"/>
    <property type="molecule type" value="Genomic_DNA"/>
</dbReference>
<reference evidence="1 2" key="1">
    <citation type="submission" date="2021-06" db="EMBL/GenBank/DDBJ databases">
        <authorList>
            <person name="Palmer J.M."/>
        </authorList>
    </citation>
    <scope>NUCLEOTIDE SEQUENCE [LARGE SCALE GENOMIC DNA]</scope>
    <source>
        <strain evidence="1 2">CL_MEX2019</strain>
        <tissue evidence="1">Muscle</tissue>
    </source>
</reference>